<gene>
    <name evidence="1" type="ORF">GCWU000182_001761</name>
</gene>
<dbReference type="EMBL" id="ACIN03000016">
    <property type="protein sequence ID" value="ESK64828.1"/>
    <property type="molecule type" value="Genomic_DNA"/>
</dbReference>
<reference evidence="1" key="1">
    <citation type="submission" date="2013-06" db="EMBL/GenBank/DDBJ databases">
        <authorList>
            <person name="Weinstock G."/>
            <person name="Sodergren E."/>
            <person name="Clifton S."/>
            <person name="Fulton L."/>
            <person name="Fulton B."/>
            <person name="Courtney L."/>
            <person name="Fronick C."/>
            <person name="Harrison M."/>
            <person name="Strong C."/>
            <person name="Farmer C."/>
            <person name="Delahaunty K."/>
            <person name="Markovic C."/>
            <person name="Hall O."/>
            <person name="Minx P."/>
            <person name="Tomlinson C."/>
            <person name="Mitreva M."/>
            <person name="Nelson J."/>
            <person name="Hou S."/>
            <person name="Wollam A."/>
            <person name="Pepin K.H."/>
            <person name="Johnson M."/>
            <person name="Bhonagiri V."/>
            <person name="Nash W.E."/>
            <person name="Warren W."/>
            <person name="Chinwalla A."/>
            <person name="Mardis E.R."/>
            <person name="Wilson R.K."/>
        </authorList>
    </citation>
    <scope>NUCLEOTIDE SEQUENCE [LARGE SCALE GENOMIC DNA]</scope>
    <source>
        <strain evidence="1">ATCC 49176</strain>
    </source>
</reference>
<dbReference type="STRING" id="592010.GCWU000182_001761"/>
<dbReference type="Proteomes" id="UP000019050">
    <property type="component" value="Unassembled WGS sequence"/>
</dbReference>
<accession>W1Q1G1</accession>
<dbReference type="GeneID" id="84817412"/>
<organism evidence="1 2">
    <name type="scientific">Abiotrophia defectiva ATCC 49176</name>
    <dbReference type="NCBI Taxonomy" id="592010"/>
    <lineage>
        <taxon>Bacteria</taxon>
        <taxon>Bacillati</taxon>
        <taxon>Bacillota</taxon>
        <taxon>Bacilli</taxon>
        <taxon>Lactobacillales</taxon>
        <taxon>Aerococcaceae</taxon>
        <taxon>Abiotrophia</taxon>
    </lineage>
</organism>
<dbReference type="OrthoDB" id="2136191at2"/>
<proteinExistence type="predicted"/>
<evidence type="ECO:0000313" key="1">
    <source>
        <dbReference type="EMBL" id="ESK64828.1"/>
    </source>
</evidence>
<dbReference type="RefSeq" id="WP_023392378.1">
    <property type="nucleotide sequence ID" value="NZ_KI535341.1"/>
</dbReference>
<protein>
    <submittedName>
        <fullName evidence="1">Uncharacterized protein</fullName>
    </submittedName>
</protein>
<evidence type="ECO:0000313" key="2">
    <source>
        <dbReference type="Proteomes" id="UP000019050"/>
    </source>
</evidence>
<dbReference type="HOGENOM" id="CLU_1479000_0_0_9"/>
<name>W1Q1G1_ABIDE</name>
<keyword evidence="2" id="KW-1185">Reference proteome</keyword>
<comment type="caution">
    <text evidence="1">The sequence shown here is derived from an EMBL/GenBank/DDBJ whole genome shotgun (WGS) entry which is preliminary data.</text>
</comment>
<sequence>MPKLIFSQDHLQVEGLDAGQYLLWPQALAWLQGLADQMAGQTCSLRQQLVLDLLRPLQHASPYRPRQLTSIERQTLLSGIGCPRCLRLGMTCSRYKVSCPHCGFGEDKAAACLRSACEWALLNHDLPLSRSAISHYMGSKQLDRTLQRQLAKYFHPLHKGHHACYQNDYATVYQCLSQYDGV</sequence>
<dbReference type="AlphaFoldDB" id="W1Q1G1"/>